<dbReference type="SMART" id="SM00132">
    <property type="entry name" value="LIM"/>
    <property type="match status" value="1"/>
</dbReference>
<dbReference type="Proteomes" id="UP000193719">
    <property type="component" value="Unassembled WGS sequence"/>
</dbReference>
<name>A0A1Y1VDX1_9FUNG</name>
<reference evidence="5 6" key="2">
    <citation type="submission" date="2016-08" db="EMBL/GenBank/DDBJ databases">
        <title>Pervasive Adenine N6-methylation of Active Genes in Fungi.</title>
        <authorList>
            <consortium name="DOE Joint Genome Institute"/>
            <person name="Mondo S.J."/>
            <person name="Dannebaum R.O."/>
            <person name="Kuo R.C."/>
            <person name="Labutti K."/>
            <person name="Haridas S."/>
            <person name="Kuo A."/>
            <person name="Salamov A."/>
            <person name="Ahrendt S.R."/>
            <person name="Lipzen A."/>
            <person name="Sullivan W."/>
            <person name="Andreopoulos W.B."/>
            <person name="Clum A."/>
            <person name="Lindquist E."/>
            <person name="Daum C."/>
            <person name="Ramamoorthy G.K."/>
            <person name="Gryganskyi A."/>
            <person name="Culley D."/>
            <person name="Magnuson J.K."/>
            <person name="James T.Y."/>
            <person name="O'Malley M.A."/>
            <person name="Stajich J.E."/>
            <person name="Spatafora J.W."/>
            <person name="Visel A."/>
            <person name="Grigoriev I.V."/>
        </authorList>
    </citation>
    <scope>NUCLEOTIDE SEQUENCE [LARGE SCALE GENOMIC DNA]</scope>
    <source>
        <strain evidence="6">finn</strain>
    </source>
</reference>
<feature type="non-terminal residue" evidence="5">
    <location>
        <position position="58"/>
    </location>
</feature>
<evidence type="ECO:0000256" key="3">
    <source>
        <dbReference type="PROSITE-ProRule" id="PRU00125"/>
    </source>
</evidence>
<keyword evidence="6" id="KW-1185">Reference proteome</keyword>
<keyword evidence="3" id="KW-0440">LIM domain</keyword>
<dbReference type="AlphaFoldDB" id="A0A1Y1VDX1"/>
<evidence type="ECO:0000313" key="6">
    <source>
        <dbReference type="Proteomes" id="UP000193719"/>
    </source>
</evidence>
<proteinExistence type="predicted"/>
<evidence type="ECO:0000259" key="4">
    <source>
        <dbReference type="PROSITE" id="PS50023"/>
    </source>
</evidence>
<protein>
    <recommendedName>
        <fullName evidence="4">LIM zinc-binding domain-containing protein</fullName>
    </recommendedName>
</protein>
<reference evidence="5 6" key="1">
    <citation type="submission" date="2016-08" db="EMBL/GenBank/DDBJ databases">
        <title>Genomes of anaerobic fungi encode conserved fungal cellulosomes for biomass hydrolysis.</title>
        <authorList>
            <consortium name="DOE Joint Genome Institute"/>
            <person name="Haitjema C.H."/>
            <person name="Gilmore S.P."/>
            <person name="Henske J.K."/>
            <person name="Solomon K.V."/>
            <person name="De Groot R."/>
            <person name="Kuo A."/>
            <person name="Mondo S.J."/>
            <person name="Salamov A.A."/>
            <person name="Labutti K."/>
            <person name="Zhao Z."/>
            <person name="Chiniquy J."/>
            <person name="Barry K."/>
            <person name="Brewer H.M."/>
            <person name="Purvine S.O."/>
            <person name="Wright A.T."/>
            <person name="Boxma B."/>
            <person name="Van Alen T."/>
            <person name="Hackstein J.H."/>
            <person name="Baker S.E."/>
            <person name="Grigoriev I.V."/>
            <person name="O'Malley M.A."/>
        </authorList>
    </citation>
    <scope>NUCLEOTIDE SEQUENCE [LARGE SCALE GENOMIC DNA]</scope>
    <source>
        <strain evidence="6">finn</strain>
    </source>
</reference>
<comment type="caution">
    <text evidence="5">The sequence shown here is derived from an EMBL/GenBank/DDBJ whole genome shotgun (WGS) entry which is preliminary data.</text>
</comment>
<evidence type="ECO:0000256" key="2">
    <source>
        <dbReference type="ARBA" id="ARBA00022833"/>
    </source>
</evidence>
<dbReference type="PROSITE" id="PS50023">
    <property type="entry name" value="LIM_DOMAIN_2"/>
    <property type="match status" value="1"/>
</dbReference>
<evidence type="ECO:0000256" key="1">
    <source>
        <dbReference type="ARBA" id="ARBA00022723"/>
    </source>
</evidence>
<dbReference type="Pfam" id="PF00412">
    <property type="entry name" value="LIM"/>
    <property type="match status" value="1"/>
</dbReference>
<dbReference type="GO" id="GO:0046872">
    <property type="term" value="F:metal ion binding"/>
    <property type="evidence" value="ECO:0007669"/>
    <property type="project" value="UniProtKB-KW"/>
</dbReference>
<dbReference type="EMBL" id="MCFH01000013">
    <property type="protein sequence ID" value="ORX53304.1"/>
    <property type="molecule type" value="Genomic_DNA"/>
</dbReference>
<dbReference type="Gene3D" id="2.10.110.10">
    <property type="entry name" value="Cysteine Rich Protein"/>
    <property type="match status" value="1"/>
</dbReference>
<dbReference type="SUPFAM" id="SSF57716">
    <property type="entry name" value="Glucocorticoid receptor-like (DNA-binding domain)"/>
    <property type="match status" value="1"/>
</dbReference>
<keyword evidence="1 3" id="KW-0479">Metal-binding</keyword>
<gene>
    <name evidence="5" type="ORF">BCR36DRAFT_265224</name>
</gene>
<dbReference type="OrthoDB" id="8062037at2759"/>
<dbReference type="InterPro" id="IPR001781">
    <property type="entry name" value="Znf_LIM"/>
</dbReference>
<dbReference type="STRING" id="1754191.A0A1Y1VDX1"/>
<evidence type="ECO:0000313" key="5">
    <source>
        <dbReference type="EMBL" id="ORX53304.1"/>
    </source>
</evidence>
<accession>A0A1Y1VDX1</accession>
<feature type="domain" description="LIM zinc-binding" evidence="4">
    <location>
        <begin position="1"/>
        <end position="46"/>
    </location>
</feature>
<keyword evidence="2 3" id="KW-0862">Zinc</keyword>
<organism evidence="5 6">
    <name type="scientific">Piromyces finnis</name>
    <dbReference type="NCBI Taxonomy" id="1754191"/>
    <lineage>
        <taxon>Eukaryota</taxon>
        <taxon>Fungi</taxon>
        <taxon>Fungi incertae sedis</taxon>
        <taxon>Chytridiomycota</taxon>
        <taxon>Chytridiomycota incertae sedis</taxon>
        <taxon>Neocallimastigomycetes</taxon>
        <taxon>Neocallimastigales</taxon>
        <taxon>Neocallimastigaceae</taxon>
        <taxon>Piromyces</taxon>
    </lineage>
</organism>
<sequence length="58" mass="6785">MVVDEREYHKGCFRCCVCKRPITITSYTSYNGDIYCKAHKPSIDSKNPEQLRLYGNHD</sequence>